<dbReference type="eggNOG" id="COG2246">
    <property type="taxonomic scope" value="Bacteria"/>
</dbReference>
<proteinExistence type="inferred from homology"/>
<evidence type="ECO:0000313" key="8">
    <source>
        <dbReference type="EMBL" id="EKU27578.1"/>
    </source>
</evidence>
<dbReference type="InterPro" id="IPR007267">
    <property type="entry name" value="GtrA_DPMS_TM"/>
</dbReference>
<dbReference type="RefSeq" id="WP_009488780.1">
    <property type="nucleotide sequence ID" value="NZ_AMYT01000011.1"/>
</dbReference>
<organism evidence="8 9">
    <name type="scientific">Catellicoccus marimammalium M35/04/3</name>
    <dbReference type="NCBI Taxonomy" id="1234409"/>
    <lineage>
        <taxon>Bacteria</taxon>
        <taxon>Bacillati</taxon>
        <taxon>Bacillota</taxon>
        <taxon>Bacilli</taxon>
        <taxon>Lactobacillales</taxon>
        <taxon>Enterococcaceae</taxon>
        <taxon>Catellicoccus</taxon>
    </lineage>
</organism>
<evidence type="ECO:0000256" key="3">
    <source>
        <dbReference type="ARBA" id="ARBA00022692"/>
    </source>
</evidence>
<evidence type="ECO:0000256" key="5">
    <source>
        <dbReference type="ARBA" id="ARBA00023136"/>
    </source>
</evidence>
<feature type="transmembrane region" description="Helical" evidence="6">
    <location>
        <begin position="107"/>
        <end position="128"/>
    </location>
</feature>
<dbReference type="PATRIC" id="fig|1234409.3.peg.326"/>
<dbReference type="GO" id="GO:0005886">
    <property type="term" value="C:plasma membrane"/>
    <property type="evidence" value="ECO:0007669"/>
    <property type="project" value="TreeGrafter"/>
</dbReference>
<dbReference type="Pfam" id="PF04138">
    <property type="entry name" value="GtrA_DPMS_TM"/>
    <property type="match status" value="1"/>
</dbReference>
<comment type="subcellular location">
    <subcellularLocation>
        <location evidence="1">Membrane</location>
        <topology evidence="1">Multi-pass membrane protein</topology>
    </subcellularLocation>
</comment>
<dbReference type="OrthoDB" id="361483at2"/>
<feature type="transmembrane region" description="Helical" evidence="6">
    <location>
        <begin position="43"/>
        <end position="62"/>
    </location>
</feature>
<evidence type="ECO:0000313" key="9">
    <source>
        <dbReference type="Proteomes" id="UP000016057"/>
    </source>
</evidence>
<evidence type="ECO:0000256" key="2">
    <source>
        <dbReference type="ARBA" id="ARBA00009399"/>
    </source>
</evidence>
<gene>
    <name evidence="8" type="ORF">C683_0359</name>
</gene>
<evidence type="ECO:0000256" key="4">
    <source>
        <dbReference type="ARBA" id="ARBA00022989"/>
    </source>
</evidence>
<accession>K8ZM48</accession>
<comment type="caution">
    <text evidence="8">The sequence shown here is derived from an EMBL/GenBank/DDBJ whole genome shotgun (WGS) entry which is preliminary data.</text>
</comment>
<dbReference type="Proteomes" id="UP000016057">
    <property type="component" value="Unassembled WGS sequence"/>
</dbReference>
<feature type="domain" description="GtrA/DPMS transmembrane" evidence="7">
    <location>
        <begin position="13"/>
        <end position="129"/>
    </location>
</feature>
<keyword evidence="3 6" id="KW-0812">Transmembrane</keyword>
<dbReference type="PANTHER" id="PTHR38459:SF5">
    <property type="entry name" value="CELL WALL TEICHOIC ACID GLYCOSYLATION PROTEIN GTCA"/>
    <property type="match status" value="1"/>
</dbReference>
<dbReference type="AlphaFoldDB" id="K8ZM48"/>
<protein>
    <recommendedName>
        <fullName evidence="7">GtrA/DPMS transmembrane domain-containing protein</fullName>
    </recommendedName>
</protein>
<dbReference type="InterPro" id="IPR051401">
    <property type="entry name" value="GtrA_CellWall_Glycosyl"/>
</dbReference>
<sequence>MWQKIKNNEIIMYLIFGVLTTVVNIVSFQVFLFLHCPIMVSNVIAWILSVLFAFVTNAKYVFQKTYTSKREQIKEFASFTSSRIVTLVLEMIILEIGLWFLPSATLLVKIIAQVLVIILNYLLSKFIVFNKKSRE</sequence>
<name>K8ZM48_9ENTE</name>
<feature type="transmembrane region" description="Helical" evidence="6">
    <location>
        <begin position="12"/>
        <end position="31"/>
    </location>
</feature>
<dbReference type="EMBL" id="AMYT01000011">
    <property type="protein sequence ID" value="EKU27578.1"/>
    <property type="molecule type" value="Genomic_DNA"/>
</dbReference>
<keyword evidence="4 6" id="KW-1133">Transmembrane helix</keyword>
<dbReference type="STRING" id="1234409.C683_0359"/>
<keyword evidence="9" id="KW-1185">Reference proteome</keyword>
<evidence type="ECO:0000256" key="1">
    <source>
        <dbReference type="ARBA" id="ARBA00004141"/>
    </source>
</evidence>
<feature type="transmembrane region" description="Helical" evidence="6">
    <location>
        <begin position="83"/>
        <end position="101"/>
    </location>
</feature>
<dbReference type="GO" id="GO:0000271">
    <property type="term" value="P:polysaccharide biosynthetic process"/>
    <property type="evidence" value="ECO:0007669"/>
    <property type="project" value="InterPro"/>
</dbReference>
<evidence type="ECO:0000259" key="7">
    <source>
        <dbReference type="Pfam" id="PF04138"/>
    </source>
</evidence>
<reference evidence="8 9" key="1">
    <citation type="journal article" date="2013" name="Genome Announc.">
        <title>Draft Genome Sequence of Catellicoccus marimammalium, a Novel Species Commonly Found in Gull Feces.</title>
        <authorList>
            <person name="Weigand M.R."/>
            <person name="Ryu H."/>
            <person name="Bozcek L."/>
            <person name="Konstantinidis K.T."/>
            <person name="Santo Domingo J.W."/>
        </authorList>
    </citation>
    <scope>NUCLEOTIDE SEQUENCE [LARGE SCALE GENOMIC DNA]</scope>
    <source>
        <strain evidence="8 9">M35/04/3</strain>
    </source>
</reference>
<evidence type="ECO:0000256" key="6">
    <source>
        <dbReference type="SAM" id="Phobius"/>
    </source>
</evidence>
<dbReference type="PANTHER" id="PTHR38459">
    <property type="entry name" value="PROPHAGE BACTOPRENOL-LINKED GLUCOSE TRANSLOCASE HOMOLOG"/>
    <property type="match status" value="1"/>
</dbReference>
<comment type="similarity">
    <text evidence="2">Belongs to the GtrA family.</text>
</comment>
<keyword evidence="5 6" id="KW-0472">Membrane</keyword>